<dbReference type="PROSITE" id="PS51882">
    <property type="entry name" value="G_ALPHA"/>
    <property type="match status" value="1"/>
</dbReference>
<keyword evidence="3 10" id="KW-0479">Metal-binding</keyword>
<comment type="subunit">
    <text evidence="1">G proteins are composed of 3 units; alpha, beta and gamma. The alpha chain contains the guanine nucleotide binding site.</text>
</comment>
<keyword evidence="8" id="KW-0449">Lipoprotein</keyword>
<dbReference type="GO" id="GO:0046872">
    <property type="term" value="F:metal ion binding"/>
    <property type="evidence" value="ECO:0007669"/>
    <property type="project" value="UniProtKB-KW"/>
</dbReference>
<evidence type="ECO:0000256" key="3">
    <source>
        <dbReference type="ARBA" id="ARBA00022723"/>
    </source>
</evidence>
<evidence type="ECO:0000256" key="1">
    <source>
        <dbReference type="ARBA" id="ARBA00011356"/>
    </source>
</evidence>
<dbReference type="SUPFAM" id="SSF52540">
    <property type="entry name" value="P-loop containing nucleoside triphosphate hydrolases"/>
    <property type="match status" value="1"/>
</dbReference>
<dbReference type="Pfam" id="PF00503">
    <property type="entry name" value="G-alpha"/>
    <property type="match status" value="1"/>
</dbReference>
<evidence type="ECO:0000256" key="2">
    <source>
        <dbReference type="ARBA" id="ARBA00022707"/>
    </source>
</evidence>
<dbReference type="PANTHER" id="PTHR10218:SF353">
    <property type="entry name" value="GUANINE NUCLEOTIDE-BINDING PROTEIN ALPHA-11 SUBUNIT"/>
    <property type="match status" value="1"/>
</dbReference>
<dbReference type="SMART" id="SM00275">
    <property type="entry name" value="G_alpha"/>
    <property type="match status" value="1"/>
</dbReference>
<keyword evidence="5 9" id="KW-0342">GTP-binding</keyword>
<evidence type="ECO:0000256" key="10">
    <source>
        <dbReference type="PIRSR" id="PIRSR601019-2"/>
    </source>
</evidence>
<evidence type="ECO:0000256" key="8">
    <source>
        <dbReference type="ARBA" id="ARBA00023288"/>
    </source>
</evidence>
<dbReference type="GO" id="GO:0007188">
    <property type="term" value="P:adenylate cyclase-modulating G protein-coupled receptor signaling pathway"/>
    <property type="evidence" value="ECO:0007669"/>
    <property type="project" value="TreeGrafter"/>
</dbReference>
<dbReference type="AlphaFoldDB" id="A0A914EB18"/>
<evidence type="ECO:0000256" key="6">
    <source>
        <dbReference type="ARBA" id="ARBA00023139"/>
    </source>
</evidence>
<dbReference type="Gene3D" id="3.40.50.300">
    <property type="entry name" value="P-loop containing nucleotide triphosphate hydrolases"/>
    <property type="match status" value="1"/>
</dbReference>
<name>A0A914EB18_9BILA</name>
<sequence length="204" mass="24180">MRILHMNGFSESDIVNYSYLINENIIESIWALIEGANDLNIEIDHNFKVDVGEFVKYYMDTHLNYAEYDEELFQRIKRISKSEFVRKILDRQHEIIILDSAVYFLQHLDRILIPNYKPNEQDMLRARVPTTGITEIEFSYRTYNLRMVDVGGQRTEQRKWIHCFDNVNGILFIAELSGYNQVLDDGSQKMVNDGMRTKFTKICY</sequence>
<evidence type="ECO:0000256" key="7">
    <source>
        <dbReference type="ARBA" id="ARBA00023224"/>
    </source>
</evidence>
<keyword evidence="6" id="KW-0564">Palmitate</keyword>
<dbReference type="WBParaSite" id="ACRNAN_scaffold6565.g23604.t1">
    <property type="protein sequence ID" value="ACRNAN_scaffold6565.g23604.t1"/>
    <property type="gene ID" value="ACRNAN_scaffold6565.g23604"/>
</dbReference>
<feature type="binding site" evidence="9">
    <location>
        <begin position="124"/>
        <end position="130"/>
    </location>
    <ligand>
        <name>GTP</name>
        <dbReference type="ChEBI" id="CHEBI:37565"/>
    </ligand>
</feature>
<evidence type="ECO:0000256" key="9">
    <source>
        <dbReference type="PIRSR" id="PIRSR601019-1"/>
    </source>
</evidence>
<dbReference type="SUPFAM" id="SSF47895">
    <property type="entry name" value="Transducin (alpha subunit), insertion domain"/>
    <property type="match status" value="1"/>
</dbReference>
<feature type="binding site" evidence="9">
    <location>
        <begin position="149"/>
        <end position="153"/>
    </location>
    <ligand>
        <name>GTP</name>
        <dbReference type="ChEBI" id="CHEBI:37565"/>
    </ligand>
</feature>
<keyword evidence="4 9" id="KW-0547">Nucleotide-binding</keyword>
<dbReference type="GO" id="GO:0003924">
    <property type="term" value="F:GTPase activity"/>
    <property type="evidence" value="ECO:0007669"/>
    <property type="project" value="InterPro"/>
</dbReference>
<dbReference type="GO" id="GO:0005525">
    <property type="term" value="F:GTP binding"/>
    <property type="evidence" value="ECO:0007669"/>
    <property type="project" value="UniProtKB-KW"/>
</dbReference>
<evidence type="ECO:0000256" key="5">
    <source>
        <dbReference type="ARBA" id="ARBA00023134"/>
    </source>
</evidence>
<protein>
    <submittedName>
        <fullName evidence="12">G protein alpha subunit</fullName>
    </submittedName>
</protein>
<keyword evidence="2" id="KW-0519">Myristate</keyword>
<dbReference type="PANTHER" id="PTHR10218">
    <property type="entry name" value="GTP-BINDING PROTEIN ALPHA SUBUNIT"/>
    <property type="match status" value="1"/>
</dbReference>
<dbReference type="GO" id="GO:0005834">
    <property type="term" value="C:heterotrimeric G-protein complex"/>
    <property type="evidence" value="ECO:0007669"/>
    <property type="project" value="TreeGrafter"/>
</dbReference>
<reference evidence="12" key="1">
    <citation type="submission" date="2022-11" db="UniProtKB">
        <authorList>
            <consortium name="WormBaseParasite"/>
        </authorList>
    </citation>
    <scope>IDENTIFICATION</scope>
</reference>
<dbReference type="InterPro" id="IPR001019">
    <property type="entry name" value="Gprotein_alpha_su"/>
</dbReference>
<dbReference type="PRINTS" id="PR00318">
    <property type="entry name" value="GPROTEINA"/>
</dbReference>
<dbReference type="GO" id="GO:0031683">
    <property type="term" value="F:G-protein beta/gamma-subunit complex binding"/>
    <property type="evidence" value="ECO:0007669"/>
    <property type="project" value="InterPro"/>
</dbReference>
<feature type="binding site" evidence="10">
    <location>
        <position position="130"/>
    </location>
    <ligand>
        <name>Mg(2+)</name>
        <dbReference type="ChEBI" id="CHEBI:18420"/>
    </ligand>
</feature>
<evidence type="ECO:0000313" key="12">
    <source>
        <dbReference type="WBParaSite" id="ACRNAN_scaffold6565.g23604.t1"/>
    </source>
</evidence>
<dbReference type="GO" id="GO:0001664">
    <property type="term" value="F:G protein-coupled receptor binding"/>
    <property type="evidence" value="ECO:0007669"/>
    <property type="project" value="TreeGrafter"/>
</dbReference>
<evidence type="ECO:0000313" key="11">
    <source>
        <dbReference type="Proteomes" id="UP000887540"/>
    </source>
</evidence>
<evidence type="ECO:0000256" key="4">
    <source>
        <dbReference type="ARBA" id="ARBA00022741"/>
    </source>
</evidence>
<dbReference type="Proteomes" id="UP000887540">
    <property type="component" value="Unplaced"/>
</dbReference>
<proteinExistence type="predicted"/>
<keyword evidence="11" id="KW-1185">Reference proteome</keyword>
<dbReference type="InterPro" id="IPR011025">
    <property type="entry name" value="GproteinA_insert"/>
</dbReference>
<dbReference type="FunFam" id="3.40.50.300:FF:000692">
    <property type="entry name" value="Guanine nucleotide-binding protein subunit alpha"/>
    <property type="match status" value="1"/>
</dbReference>
<accession>A0A914EB18</accession>
<keyword evidence="7" id="KW-0807">Transducer</keyword>
<dbReference type="InterPro" id="IPR027417">
    <property type="entry name" value="P-loop_NTPase"/>
</dbReference>
<keyword evidence="10" id="KW-0460">Magnesium</keyword>
<dbReference type="GO" id="GO:0005737">
    <property type="term" value="C:cytoplasm"/>
    <property type="evidence" value="ECO:0007669"/>
    <property type="project" value="TreeGrafter"/>
</dbReference>
<organism evidence="11 12">
    <name type="scientific">Acrobeloides nanus</name>
    <dbReference type="NCBI Taxonomy" id="290746"/>
    <lineage>
        <taxon>Eukaryota</taxon>
        <taxon>Metazoa</taxon>
        <taxon>Ecdysozoa</taxon>
        <taxon>Nematoda</taxon>
        <taxon>Chromadorea</taxon>
        <taxon>Rhabditida</taxon>
        <taxon>Tylenchina</taxon>
        <taxon>Cephalobomorpha</taxon>
        <taxon>Cephaloboidea</taxon>
        <taxon>Cephalobidae</taxon>
        <taxon>Acrobeloides</taxon>
    </lineage>
</organism>
<feature type="binding site" evidence="9">
    <location>
        <begin position="99"/>
        <end position="100"/>
    </location>
    <ligand>
        <name>GTP</name>
        <dbReference type="ChEBI" id="CHEBI:37565"/>
    </ligand>
</feature>